<dbReference type="RefSeq" id="WP_130606119.1">
    <property type="nucleotide sequence ID" value="NZ_AP019368.1"/>
</dbReference>
<gene>
    <name evidence="2" type="ORF">JCM31447_04680</name>
</gene>
<dbReference type="EMBL" id="AP019368">
    <property type="protein sequence ID" value="BBH52031.1"/>
    <property type="molecule type" value="Genomic_DNA"/>
</dbReference>
<proteinExistence type="predicted"/>
<feature type="chain" id="PRO_5020735754" evidence="1">
    <location>
        <begin position="24"/>
        <end position="217"/>
    </location>
</feature>
<evidence type="ECO:0000313" key="3">
    <source>
        <dbReference type="Proteomes" id="UP000291236"/>
    </source>
</evidence>
<evidence type="ECO:0000256" key="1">
    <source>
        <dbReference type="SAM" id="SignalP"/>
    </source>
</evidence>
<sequence length="217" mass="24080">MNSKNLKKILAFLTLISANSTFAQNTVNENSDKILVKPQENSANKIANYIKFLKNLKSKSGKNFDIEKNNQDLLNMSKDQYFIELVSRIHRRMQIISQDEKTLKQKSIDKNSDDYKELVADSNELKSYINKTYPSFYNTFSLISKDKPSLSKIKNQGSPTNQILLYSNSANTNAAVNAEAYANAVAIANAVAVSNVAGVTNAVVAAEVFVVLAVFII</sequence>
<name>A0A4P2VH79_FLUSA</name>
<feature type="signal peptide" evidence="1">
    <location>
        <begin position="1"/>
        <end position="23"/>
    </location>
</feature>
<dbReference type="KEGG" id="sbf:JCM31447_04680"/>
<protein>
    <submittedName>
        <fullName evidence="2">Uncharacterized protein</fullName>
    </submittedName>
</protein>
<keyword evidence="3" id="KW-1185">Reference proteome</keyword>
<reference evidence="2 3" key="1">
    <citation type="submission" date="2018-12" db="EMBL/GenBank/DDBJ databases">
        <title>Rubrispira sanarue gen. nov., sp., nov., a member of the order Silvanigrellales, isolated from a brackish lake in Hamamatsu Japan.</title>
        <authorList>
            <person name="Maejima Y."/>
            <person name="Iino T."/>
            <person name="Muraguchi Y."/>
            <person name="Fukuda K."/>
            <person name="Nojiri H."/>
            <person name="Ohkuma M."/>
            <person name="Moriuchi R."/>
            <person name="Dohra H."/>
            <person name="Kimbara K."/>
            <person name="Shintani M."/>
        </authorList>
    </citation>
    <scope>NUCLEOTIDE SEQUENCE [LARGE SCALE GENOMIC DNA]</scope>
    <source>
        <strain evidence="2 3">RF1110005</strain>
    </source>
</reference>
<dbReference type="Proteomes" id="UP000291236">
    <property type="component" value="Chromosome"/>
</dbReference>
<evidence type="ECO:0000313" key="2">
    <source>
        <dbReference type="EMBL" id="BBH52031.1"/>
    </source>
</evidence>
<dbReference type="AlphaFoldDB" id="A0A4P2VH79"/>
<organism evidence="2 3">
    <name type="scientific">Fluviispira sanaruensis</name>
    <dbReference type="NCBI Taxonomy" id="2493639"/>
    <lineage>
        <taxon>Bacteria</taxon>
        <taxon>Pseudomonadati</taxon>
        <taxon>Bdellovibrionota</taxon>
        <taxon>Oligoflexia</taxon>
        <taxon>Silvanigrellales</taxon>
        <taxon>Silvanigrellaceae</taxon>
        <taxon>Fluviispira</taxon>
    </lineage>
</organism>
<keyword evidence="1" id="KW-0732">Signal</keyword>
<accession>A0A4P2VH79</accession>